<reference evidence="2 3" key="1">
    <citation type="submission" date="2019-12" db="EMBL/GenBank/DDBJ databases">
        <title>Nitratireductor arenosus sp. nov., Isolated from sea sand, Jeju island, South Korea.</title>
        <authorList>
            <person name="Kim W."/>
        </authorList>
    </citation>
    <scope>NUCLEOTIDE SEQUENCE [LARGE SCALE GENOMIC DNA]</scope>
    <source>
        <strain evidence="2 3">CAU 1489</strain>
    </source>
</reference>
<protein>
    <submittedName>
        <fullName evidence="2">TIM barrel protein</fullName>
    </submittedName>
</protein>
<name>A0A844QDE6_9HYPH</name>
<evidence type="ECO:0000259" key="1">
    <source>
        <dbReference type="Pfam" id="PF01261"/>
    </source>
</evidence>
<accession>A0A844QDE6</accession>
<dbReference type="SUPFAM" id="SSF51658">
    <property type="entry name" value="Xylose isomerase-like"/>
    <property type="match status" value="1"/>
</dbReference>
<dbReference type="InterPro" id="IPR036237">
    <property type="entry name" value="Xyl_isomerase-like_sf"/>
</dbReference>
<comment type="caution">
    <text evidence="2">The sequence shown here is derived from an EMBL/GenBank/DDBJ whole genome shotgun (WGS) entry which is preliminary data.</text>
</comment>
<organism evidence="2 3">
    <name type="scientific">Nitratireductor arenosus</name>
    <dbReference type="NCBI Taxonomy" id="2682096"/>
    <lineage>
        <taxon>Bacteria</taxon>
        <taxon>Pseudomonadati</taxon>
        <taxon>Pseudomonadota</taxon>
        <taxon>Alphaproteobacteria</taxon>
        <taxon>Hyphomicrobiales</taxon>
        <taxon>Phyllobacteriaceae</taxon>
        <taxon>Nitratireductor</taxon>
    </lineage>
</organism>
<dbReference type="AlphaFoldDB" id="A0A844QDE6"/>
<dbReference type="Pfam" id="PF01261">
    <property type="entry name" value="AP_endonuc_2"/>
    <property type="match status" value="1"/>
</dbReference>
<dbReference type="Proteomes" id="UP000463224">
    <property type="component" value="Unassembled WGS sequence"/>
</dbReference>
<evidence type="ECO:0000313" key="2">
    <source>
        <dbReference type="EMBL" id="MVA96040.1"/>
    </source>
</evidence>
<gene>
    <name evidence="2" type="ORF">GN330_02050</name>
</gene>
<evidence type="ECO:0000313" key="3">
    <source>
        <dbReference type="Proteomes" id="UP000463224"/>
    </source>
</evidence>
<dbReference type="Gene3D" id="3.20.20.150">
    <property type="entry name" value="Divalent-metal-dependent TIM barrel enzymes"/>
    <property type="match status" value="1"/>
</dbReference>
<keyword evidence="3" id="KW-1185">Reference proteome</keyword>
<dbReference type="RefSeq" id="WP_156710932.1">
    <property type="nucleotide sequence ID" value="NZ_WPHG01000001.1"/>
</dbReference>
<dbReference type="InterPro" id="IPR050312">
    <property type="entry name" value="IolE/XylAMocC-like"/>
</dbReference>
<dbReference type="InterPro" id="IPR013022">
    <property type="entry name" value="Xyl_isomerase-like_TIM-brl"/>
</dbReference>
<proteinExistence type="predicted"/>
<sequence>MKFGIHAGLWMRSWSDDLAPILEAAADIGFDGVELSLLGIGLDRAADLRRQAQALGLELTCSTGLGADADPTSDDPAVRARAEAVLAEAIATTQALGAASLAGVVAAPWGVFEPARKADRAARAAETLGRLDGRLRDSGVRLGIEAINRFETDLTNTAAEAVAIAEATGSAQIGVLLDTFHMNIEEKDPAAAIQATGDRLSHFHVSDNDRGVPGSGRYDFAASAAALRAIGYRGWVTAEMFVVPGHSTSADLNIWRAIEADPTKAARNALSFMKRVFS</sequence>
<dbReference type="EMBL" id="WPHG01000001">
    <property type="protein sequence ID" value="MVA96040.1"/>
    <property type="molecule type" value="Genomic_DNA"/>
</dbReference>
<feature type="domain" description="Xylose isomerase-like TIM barrel" evidence="1">
    <location>
        <begin position="22"/>
        <end position="274"/>
    </location>
</feature>
<dbReference type="PANTHER" id="PTHR12110">
    <property type="entry name" value="HYDROXYPYRUVATE ISOMERASE"/>
    <property type="match status" value="1"/>
</dbReference>
<dbReference type="PANTHER" id="PTHR12110:SF41">
    <property type="entry name" value="INOSOSE DEHYDRATASE"/>
    <property type="match status" value="1"/>
</dbReference>